<name>A0A1Z4KR11_ANAVA</name>
<sequence>MSSVKLSNSLAVVRIVVLASRFKNLSILINDEQSEPFTDDFG</sequence>
<accession>A0A1Z4KR11</accession>
<evidence type="ECO:0000313" key="1">
    <source>
        <dbReference type="EMBL" id="BAY71439.1"/>
    </source>
</evidence>
<protein>
    <submittedName>
        <fullName evidence="1">Uncharacterized protein</fullName>
    </submittedName>
</protein>
<gene>
    <name evidence="1" type="ORF">NIES23_42570</name>
</gene>
<organism evidence="1 2">
    <name type="scientific">Trichormus variabilis NIES-23</name>
    <dbReference type="NCBI Taxonomy" id="1973479"/>
    <lineage>
        <taxon>Bacteria</taxon>
        <taxon>Bacillati</taxon>
        <taxon>Cyanobacteriota</taxon>
        <taxon>Cyanophyceae</taxon>
        <taxon>Nostocales</taxon>
        <taxon>Nostocaceae</taxon>
        <taxon>Trichormus</taxon>
    </lineage>
</organism>
<dbReference type="EMBL" id="AP018216">
    <property type="protein sequence ID" value="BAY71439.1"/>
    <property type="molecule type" value="Genomic_DNA"/>
</dbReference>
<dbReference type="AlphaFoldDB" id="A0A1Z4KR11"/>
<dbReference type="Proteomes" id="UP000217507">
    <property type="component" value="Chromosome"/>
</dbReference>
<reference evidence="1 2" key="1">
    <citation type="submission" date="2017-06" db="EMBL/GenBank/DDBJ databases">
        <title>Genome sequencing of cyanobaciteial culture collection at National Institute for Environmental Studies (NIES).</title>
        <authorList>
            <person name="Hirose Y."/>
            <person name="Shimura Y."/>
            <person name="Fujisawa T."/>
            <person name="Nakamura Y."/>
            <person name="Kawachi M."/>
        </authorList>
    </citation>
    <scope>NUCLEOTIDE SEQUENCE [LARGE SCALE GENOMIC DNA]</scope>
    <source>
        <strain evidence="1 2">NIES-23</strain>
    </source>
</reference>
<evidence type="ECO:0000313" key="2">
    <source>
        <dbReference type="Proteomes" id="UP000217507"/>
    </source>
</evidence>
<proteinExistence type="predicted"/>